<sequence>MWKRGETLGVGASGMISLALVDDQTSFDHDLPSVMAVKSAPLRRSGSIRREGRILNQLEGCSYVVRCFGSDTTFEKGECWYNLLLEYASGGSLFDRIRKSGKGGLPESEARGYTKSVLMGLNYVHNQGYVHCDIKPHNILLVEGESEVLNTPINLNGERKRVEKEHIAKIADFGVAMKAGKRNNDEETNLRGTPMYIAPESVQCGEYEAHSDIWALGCTVLHMITGQVPWKCDKNTEKAALLFRIGFREQVPEIPIDGLSKEARDFLNKCLVRDPKSRWTADMLLAHPFVSGLDGVMMAGNIKDERNRVVQPQKTAKEVIDSLSSQNLFNLTKTYLLMSHSASTRIVPDFSKILTMKRMKRTEKEEGKRFESSFRLDALGRYWGINPSPMIPSSSIAIEIFN</sequence>
<gene>
    <name evidence="1" type="ORF">Vadar_020308</name>
</gene>
<evidence type="ECO:0000313" key="2">
    <source>
        <dbReference type="Proteomes" id="UP000828048"/>
    </source>
</evidence>
<reference evidence="1 2" key="1">
    <citation type="journal article" date="2021" name="Hortic Res">
        <title>High-quality reference genome and annotation aids understanding of berry development for evergreen blueberry (Vaccinium darrowii).</title>
        <authorList>
            <person name="Yu J."/>
            <person name="Hulse-Kemp A.M."/>
            <person name="Babiker E."/>
            <person name="Staton M."/>
        </authorList>
    </citation>
    <scope>NUCLEOTIDE SEQUENCE [LARGE SCALE GENOMIC DNA]</scope>
    <source>
        <strain evidence="2">cv. NJ 8807/NJ 8810</strain>
        <tissue evidence="1">Young leaf</tissue>
    </source>
</reference>
<evidence type="ECO:0000313" key="1">
    <source>
        <dbReference type="EMBL" id="KAH7863650.1"/>
    </source>
</evidence>
<organism evidence="1 2">
    <name type="scientific">Vaccinium darrowii</name>
    <dbReference type="NCBI Taxonomy" id="229202"/>
    <lineage>
        <taxon>Eukaryota</taxon>
        <taxon>Viridiplantae</taxon>
        <taxon>Streptophyta</taxon>
        <taxon>Embryophyta</taxon>
        <taxon>Tracheophyta</taxon>
        <taxon>Spermatophyta</taxon>
        <taxon>Magnoliopsida</taxon>
        <taxon>eudicotyledons</taxon>
        <taxon>Gunneridae</taxon>
        <taxon>Pentapetalae</taxon>
        <taxon>asterids</taxon>
        <taxon>Ericales</taxon>
        <taxon>Ericaceae</taxon>
        <taxon>Vaccinioideae</taxon>
        <taxon>Vaccinieae</taxon>
        <taxon>Vaccinium</taxon>
    </lineage>
</organism>
<keyword evidence="2" id="KW-1185">Reference proteome</keyword>
<proteinExistence type="predicted"/>
<comment type="caution">
    <text evidence="1">The sequence shown here is derived from an EMBL/GenBank/DDBJ whole genome shotgun (WGS) entry which is preliminary data.</text>
</comment>
<name>A0ACB7ZD29_9ERIC</name>
<accession>A0ACB7ZD29</accession>
<protein>
    <submittedName>
        <fullName evidence="1">Uncharacterized protein</fullName>
    </submittedName>
</protein>
<dbReference type="EMBL" id="CM037162">
    <property type="protein sequence ID" value="KAH7863650.1"/>
    <property type="molecule type" value="Genomic_DNA"/>
</dbReference>
<dbReference type="Proteomes" id="UP000828048">
    <property type="component" value="Chromosome 12"/>
</dbReference>